<evidence type="ECO:0000256" key="2">
    <source>
        <dbReference type="ARBA" id="ARBA00022490"/>
    </source>
</evidence>
<keyword evidence="8" id="KW-1185">Reference proteome</keyword>
<evidence type="ECO:0000256" key="1">
    <source>
        <dbReference type="ARBA" id="ARBA00004496"/>
    </source>
</evidence>
<dbReference type="SMART" id="SM00347">
    <property type="entry name" value="HTH_MARR"/>
    <property type="match status" value="1"/>
</dbReference>
<keyword evidence="4" id="KW-0238">DNA-binding</keyword>
<name>A0ABQ4MK72_9BACL</name>
<dbReference type="Gene3D" id="1.10.10.10">
    <property type="entry name" value="Winged helix-like DNA-binding domain superfamily/Winged helix DNA-binding domain"/>
    <property type="match status" value="1"/>
</dbReference>
<dbReference type="InterPro" id="IPR055166">
    <property type="entry name" value="Transc_reg_Sar_Rot_HTH"/>
</dbReference>
<dbReference type="InterPro" id="IPR036390">
    <property type="entry name" value="WH_DNA-bd_sf"/>
</dbReference>
<evidence type="ECO:0000256" key="5">
    <source>
        <dbReference type="ARBA" id="ARBA00023163"/>
    </source>
</evidence>
<comment type="caution">
    <text evidence="7">The sequence shown here is derived from an EMBL/GenBank/DDBJ whole genome shotgun (WGS) entry which is preliminary data.</text>
</comment>
<sequence length="149" mass="16825">MIPEDELLKLENQLCFAFYACSREITKLYRPILSKLGLTYTQYITLLALWEKDGIGVKELGARLYLDSGTLTPLLKKLESQGLLTRTRSKADERNVIIELTDEGRALKTRAAEVPAQLYSGAGLRQEELEPLRAQLQSLLRKVDEAVES</sequence>
<keyword evidence="5" id="KW-0804">Transcription</keyword>
<keyword evidence="2" id="KW-0963">Cytoplasm</keyword>
<proteinExistence type="predicted"/>
<comment type="subcellular location">
    <subcellularLocation>
        <location evidence="1">Cytoplasm</location>
    </subcellularLocation>
</comment>
<evidence type="ECO:0000313" key="7">
    <source>
        <dbReference type="EMBL" id="GIP55810.1"/>
    </source>
</evidence>
<dbReference type="SUPFAM" id="SSF46785">
    <property type="entry name" value="Winged helix' DNA-binding domain"/>
    <property type="match status" value="1"/>
</dbReference>
<organism evidence="7 8">
    <name type="scientific">Paenibacillus vini</name>
    <dbReference type="NCBI Taxonomy" id="1476024"/>
    <lineage>
        <taxon>Bacteria</taxon>
        <taxon>Bacillati</taxon>
        <taxon>Bacillota</taxon>
        <taxon>Bacilli</taxon>
        <taxon>Bacillales</taxon>
        <taxon>Paenibacillaceae</taxon>
        <taxon>Paenibacillus</taxon>
    </lineage>
</organism>
<dbReference type="Proteomes" id="UP000679992">
    <property type="component" value="Unassembled WGS sequence"/>
</dbReference>
<evidence type="ECO:0000259" key="6">
    <source>
        <dbReference type="PROSITE" id="PS50995"/>
    </source>
</evidence>
<protein>
    <submittedName>
        <fullName evidence="7">MarR family transcriptional regulator</fullName>
    </submittedName>
</protein>
<dbReference type="PRINTS" id="PR00598">
    <property type="entry name" value="HTHMARR"/>
</dbReference>
<gene>
    <name evidence="7" type="ORF">J42TS3_48450</name>
</gene>
<dbReference type="Pfam" id="PF22381">
    <property type="entry name" value="Staph_reg_Sar_Rot"/>
    <property type="match status" value="1"/>
</dbReference>
<keyword evidence="3" id="KW-0805">Transcription regulation</keyword>
<dbReference type="PANTHER" id="PTHR33164">
    <property type="entry name" value="TRANSCRIPTIONAL REGULATOR, MARR FAMILY"/>
    <property type="match status" value="1"/>
</dbReference>
<dbReference type="InterPro" id="IPR039422">
    <property type="entry name" value="MarR/SlyA-like"/>
</dbReference>
<dbReference type="PROSITE" id="PS50995">
    <property type="entry name" value="HTH_MARR_2"/>
    <property type="match status" value="1"/>
</dbReference>
<reference evidence="7 8" key="1">
    <citation type="submission" date="2021-03" db="EMBL/GenBank/DDBJ databases">
        <title>Antimicrobial resistance genes in bacteria isolated from Japanese honey, and their potential for conferring macrolide and lincosamide resistance in the American foulbrood pathogen Paenibacillus larvae.</title>
        <authorList>
            <person name="Okamoto M."/>
            <person name="Kumagai M."/>
            <person name="Kanamori H."/>
            <person name="Takamatsu D."/>
        </authorList>
    </citation>
    <scope>NUCLEOTIDE SEQUENCE [LARGE SCALE GENOMIC DNA]</scope>
    <source>
        <strain evidence="7 8">J42TS3</strain>
    </source>
</reference>
<evidence type="ECO:0000313" key="8">
    <source>
        <dbReference type="Proteomes" id="UP000679992"/>
    </source>
</evidence>
<dbReference type="InterPro" id="IPR000835">
    <property type="entry name" value="HTH_MarR-typ"/>
</dbReference>
<dbReference type="PANTHER" id="PTHR33164:SF5">
    <property type="entry name" value="ORGANIC HYDROPEROXIDE RESISTANCE TRANSCRIPTIONAL REGULATOR"/>
    <property type="match status" value="1"/>
</dbReference>
<accession>A0ABQ4MK72</accession>
<dbReference type="EMBL" id="BOSL01000024">
    <property type="protein sequence ID" value="GIP55810.1"/>
    <property type="molecule type" value="Genomic_DNA"/>
</dbReference>
<evidence type="ECO:0000256" key="4">
    <source>
        <dbReference type="ARBA" id="ARBA00023125"/>
    </source>
</evidence>
<dbReference type="InterPro" id="IPR036388">
    <property type="entry name" value="WH-like_DNA-bd_sf"/>
</dbReference>
<feature type="domain" description="HTH marR-type" evidence="6">
    <location>
        <begin position="11"/>
        <end position="141"/>
    </location>
</feature>
<evidence type="ECO:0000256" key="3">
    <source>
        <dbReference type="ARBA" id="ARBA00023015"/>
    </source>
</evidence>